<evidence type="ECO:0000313" key="6">
    <source>
        <dbReference type="Proteomes" id="UP001595816"/>
    </source>
</evidence>
<dbReference type="EMBL" id="JBHSAY010000009">
    <property type="protein sequence ID" value="MFC4132226.1"/>
    <property type="molecule type" value="Genomic_DNA"/>
</dbReference>
<comment type="caution">
    <text evidence="5">The sequence shown here is derived from an EMBL/GenBank/DDBJ whole genome shotgun (WGS) entry which is preliminary data.</text>
</comment>
<feature type="domain" description="NADP-dependent oxidoreductase" evidence="4">
    <location>
        <begin position="24"/>
        <end position="261"/>
    </location>
</feature>
<comment type="similarity">
    <text evidence="1">Belongs to the aldo/keto reductase family.</text>
</comment>
<dbReference type="Proteomes" id="UP001595816">
    <property type="component" value="Unassembled WGS sequence"/>
</dbReference>
<name>A0ABV8LMH1_9ACTN</name>
<keyword evidence="6" id="KW-1185">Reference proteome</keyword>
<proteinExistence type="inferred from homology"/>
<dbReference type="InterPro" id="IPR023210">
    <property type="entry name" value="NADP_OxRdtase_dom"/>
</dbReference>
<gene>
    <name evidence="5" type="ORF">ACFOZ4_16600</name>
</gene>
<dbReference type="SUPFAM" id="SSF51430">
    <property type="entry name" value="NAD(P)-linked oxidoreductase"/>
    <property type="match status" value="1"/>
</dbReference>
<evidence type="ECO:0000313" key="5">
    <source>
        <dbReference type="EMBL" id="MFC4132226.1"/>
    </source>
</evidence>
<protein>
    <submittedName>
        <fullName evidence="5">Aldo/keto reductase</fullName>
    </submittedName>
</protein>
<keyword evidence="2" id="KW-0521">NADP</keyword>
<sequence length="276" mass="30487">MNAIADQDGGRTRVLSDGNRIPVLGLGVWQVPNGPDCVNAVRWALEVGYRHIDTAQAYGNEESVGQALRESEVPRDEVFLTTKFHPRGDDPVEQARRSLRRLGVDQVDLYVIHWPAGGPTWAWSGMERTRELGLARSIGVSNFSAAEVDSVVAASTVPPALNQVMFNPWHRRTRLVEACDRHGVAVEAYSPLGTGRYLDDPTVAEIAQRIARTPAQVLLRWAAQHGLVVIPKSTHRDRIAQNAQIFDFVLSAADMGVLDGLDQTSGTDQAQEHKWW</sequence>
<evidence type="ECO:0000256" key="3">
    <source>
        <dbReference type="ARBA" id="ARBA00023002"/>
    </source>
</evidence>
<dbReference type="Gene3D" id="3.20.20.100">
    <property type="entry name" value="NADP-dependent oxidoreductase domain"/>
    <property type="match status" value="1"/>
</dbReference>
<dbReference type="PROSITE" id="PS00062">
    <property type="entry name" value="ALDOKETO_REDUCTASE_2"/>
    <property type="match status" value="1"/>
</dbReference>
<keyword evidence="3" id="KW-0560">Oxidoreductase</keyword>
<dbReference type="InterPro" id="IPR020471">
    <property type="entry name" value="AKR"/>
</dbReference>
<evidence type="ECO:0000256" key="2">
    <source>
        <dbReference type="ARBA" id="ARBA00022857"/>
    </source>
</evidence>
<dbReference type="RefSeq" id="WP_253753637.1">
    <property type="nucleotide sequence ID" value="NZ_JAMZDZ010000001.1"/>
</dbReference>
<dbReference type="PANTHER" id="PTHR43827:SF3">
    <property type="entry name" value="NADP-DEPENDENT OXIDOREDUCTASE DOMAIN-CONTAINING PROTEIN"/>
    <property type="match status" value="1"/>
</dbReference>
<dbReference type="InterPro" id="IPR018170">
    <property type="entry name" value="Aldo/ket_reductase_CS"/>
</dbReference>
<dbReference type="InterPro" id="IPR036812">
    <property type="entry name" value="NAD(P)_OxRdtase_dom_sf"/>
</dbReference>
<accession>A0ABV8LMH1</accession>
<organism evidence="5 6">
    <name type="scientific">Hamadaea flava</name>
    <dbReference type="NCBI Taxonomy" id="1742688"/>
    <lineage>
        <taxon>Bacteria</taxon>
        <taxon>Bacillati</taxon>
        <taxon>Actinomycetota</taxon>
        <taxon>Actinomycetes</taxon>
        <taxon>Micromonosporales</taxon>
        <taxon>Micromonosporaceae</taxon>
        <taxon>Hamadaea</taxon>
    </lineage>
</organism>
<dbReference type="Pfam" id="PF00248">
    <property type="entry name" value="Aldo_ket_red"/>
    <property type="match status" value="1"/>
</dbReference>
<evidence type="ECO:0000259" key="4">
    <source>
        <dbReference type="Pfam" id="PF00248"/>
    </source>
</evidence>
<reference evidence="6" key="1">
    <citation type="journal article" date="2019" name="Int. J. Syst. Evol. Microbiol.">
        <title>The Global Catalogue of Microorganisms (GCM) 10K type strain sequencing project: providing services to taxonomists for standard genome sequencing and annotation.</title>
        <authorList>
            <consortium name="The Broad Institute Genomics Platform"/>
            <consortium name="The Broad Institute Genome Sequencing Center for Infectious Disease"/>
            <person name="Wu L."/>
            <person name="Ma J."/>
        </authorList>
    </citation>
    <scope>NUCLEOTIDE SEQUENCE [LARGE SCALE GENOMIC DNA]</scope>
    <source>
        <strain evidence="6">CGMCC 4.7289</strain>
    </source>
</reference>
<dbReference type="PROSITE" id="PS00063">
    <property type="entry name" value="ALDOKETO_REDUCTASE_3"/>
    <property type="match status" value="1"/>
</dbReference>
<dbReference type="PANTHER" id="PTHR43827">
    <property type="entry name" value="2,5-DIKETO-D-GLUCONIC ACID REDUCTASE"/>
    <property type="match status" value="1"/>
</dbReference>
<dbReference type="PRINTS" id="PR00069">
    <property type="entry name" value="ALDKETRDTASE"/>
</dbReference>
<evidence type="ECO:0000256" key="1">
    <source>
        <dbReference type="ARBA" id="ARBA00007905"/>
    </source>
</evidence>
<dbReference type="PIRSF" id="PIRSF000097">
    <property type="entry name" value="AKR"/>
    <property type="match status" value="1"/>
</dbReference>
<dbReference type="PROSITE" id="PS00798">
    <property type="entry name" value="ALDOKETO_REDUCTASE_1"/>
    <property type="match status" value="1"/>
</dbReference>
<dbReference type="CDD" id="cd19071">
    <property type="entry name" value="AKR_AKR1-5-like"/>
    <property type="match status" value="1"/>
</dbReference>